<dbReference type="EMBL" id="OX596107">
    <property type="protein sequence ID" value="CAN0197778.1"/>
    <property type="molecule type" value="Genomic_DNA"/>
</dbReference>
<proteinExistence type="predicted"/>
<evidence type="ECO:0000313" key="1">
    <source>
        <dbReference type="EMBL" id="CAN0197778.1"/>
    </source>
</evidence>
<reference evidence="1" key="2">
    <citation type="submission" date="2025-03" db="EMBL/GenBank/DDBJ databases">
        <authorList>
            <consortium name="ELIXIR-Norway"/>
            <consortium name="Elixir Norway"/>
        </authorList>
    </citation>
    <scope>NUCLEOTIDE SEQUENCE</scope>
</reference>
<protein>
    <submittedName>
        <fullName evidence="1">Uncharacterized protein</fullName>
    </submittedName>
</protein>
<name>A0AC59Z3R4_RANTA</name>
<organism evidence="1 2">
    <name type="scientific">Rangifer tarandus platyrhynchus</name>
    <name type="common">Svalbard reindeer</name>
    <dbReference type="NCBI Taxonomy" id="3082113"/>
    <lineage>
        <taxon>Eukaryota</taxon>
        <taxon>Metazoa</taxon>
        <taxon>Chordata</taxon>
        <taxon>Craniata</taxon>
        <taxon>Vertebrata</taxon>
        <taxon>Euteleostomi</taxon>
        <taxon>Mammalia</taxon>
        <taxon>Eutheria</taxon>
        <taxon>Laurasiatheria</taxon>
        <taxon>Artiodactyla</taxon>
        <taxon>Ruminantia</taxon>
        <taxon>Pecora</taxon>
        <taxon>Cervidae</taxon>
        <taxon>Odocoileinae</taxon>
        <taxon>Rangifer</taxon>
    </lineage>
</organism>
<gene>
    <name evidence="1" type="ORF">MRATA1EN22A_LOCUS13518</name>
</gene>
<accession>A0AC59Z3R4</accession>
<sequence>MQQELSTVLATEQGPCWSADAKGLGSAQAQRGREPTCLPAPPIAPGPAHPGEQTPRVSEGPVRSGLWRQLSGRQPGYERWRVEEGAVSTHSAPNPSVPVPTTP</sequence>
<evidence type="ECO:0000313" key="2">
    <source>
        <dbReference type="Proteomes" id="UP001162501"/>
    </source>
</evidence>
<reference evidence="1" key="1">
    <citation type="submission" date="2023-05" db="EMBL/GenBank/DDBJ databases">
        <authorList>
            <consortium name="ELIXIR-Norway"/>
        </authorList>
    </citation>
    <scope>NUCLEOTIDE SEQUENCE</scope>
</reference>
<dbReference type="Proteomes" id="UP001162501">
    <property type="component" value="Chromosome 23"/>
</dbReference>